<feature type="transmembrane region" description="Helical" evidence="1">
    <location>
        <begin position="60"/>
        <end position="78"/>
    </location>
</feature>
<protein>
    <recommendedName>
        <fullName evidence="4">DUF4367 domain-containing protein</fullName>
    </recommendedName>
</protein>
<keyword evidence="1" id="KW-0472">Membrane</keyword>
<dbReference type="OrthoDB" id="1886392at2"/>
<evidence type="ECO:0000313" key="2">
    <source>
        <dbReference type="EMBL" id="AWI06106.1"/>
    </source>
</evidence>
<keyword evidence="1" id="KW-0812">Transmembrane</keyword>
<dbReference type="Proteomes" id="UP000244910">
    <property type="component" value="Chromosome"/>
</dbReference>
<name>A0A2U8DTJ0_9CLOT</name>
<dbReference type="EMBL" id="CP020953">
    <property type="protein sequence ID" value="AWI06106.1"/>
    <property type="molecule type" value="Genomic_DNA"/>
</dbReference>
<dbReference type="KEGG" id="cdrk:B9W14_16885"/>
<evidence type="ECO:0000256" key="1">
    <source>
        <dbReference type="SAM" id="Phobius"/>
    </source>
</evidence>
<evidence type="ECO:0000313" key="3">
    <source>
        <dbReference type="Proteomes" id="UP000244910"/>
    </source>
</evidence>
<dbReference type="AlphaFoldDB" id="A0A2U8DTJ0"/>
<accession>A0A2U8DTJ0</accession>
<evidence type="ECO:0008006" key="4">
    <source>
        <dbReference type="Google" id="ProtNLM"/>
    </source>
</evidence>
<sequence>MSKQQQFDDIVKSALVGKAEKVFTSENMFENIKNGIQLDRNKKIFNLKERLPYFNLKKSVITAACCMFVAAGAVFAIFPNATVSALQSIEEYANGYIGMKSYDKVPSSDKLKKDLGYDAKIPAVFSEGYKLIDAEITGHIDGSTPDKQYDKKQVECIYSKNNSKKESVDLSIWKVGAKKDPLIYKNAKAVAVGNISAYWAEYVVHIVPDNVKLTKDQVAKENKACKSGKEILSYVSSDDDTNLKEEFKTKHSLKWTQNNVNYQLTDENNKLSFEEMSKIAESIMNSN</sequence>
<organism evidence="2 3">
    <name type="scientific">Clostridium drakei</name>
    <dbReference type="NCBI Taxonomy" id="332101"/>
    <lineage>
        <taxon>Bacteria</taxon>
        <taxon>Bacillati</taxon>
        <taxon>Bacillota</taxon>
        <taxon>Clostridia</taxon>
        <taxon>Eubacteriales</taxon>
        <taxon>Clostridiaceae</taxon>
        <taxon>Clostridium</taxon>
    </lineage>
</organism>
<gene>
    <name evidence="2" type="ORF">B9W14_16885</name>
</gene>
<proteinExistence type="predicted"/>
<dbReference type="RefSeq" id="WP_032076231.1">
    <property type="nucleotide sequence ID" value="NZ_CP020953.1"/>
</dbReference>
<keyword evidence="1" id="KW-1133">Transmembrane helix</keyword>
<reference evidence="3" key="1">
    <citation type="submission" date="2017-04" db="EMBL/GenBank/DDBJ databases">
        <authorList>
            <person name="Song Y."/>
            <person name="Cho B.-K."/>
        </authorList>
    </citation>
    <scope>NUCLEOTIDE SEQUENCE [LARGE SCALE GENOMIC DNA]</scope>
    <source>
        <strain evidence="3">SL1</strain>
    </source>
</reference>
<keyword evidence="3" id="KW-1185">Reference proteome</keyword>